<dbReference type="GO" id="GO:0007165">
    <property type="term" value="P:signal transduction"/>
    <property type="evidence" value="ECO:0007669"/>
    <property type="project" value="UniProtKB-KW"/>
</dbReference>
<dbReference type="InterPro" id="IPR004117">
    <property type="entry name" value="7tm6_olfct_rcpt"/>
</dbReference>
<reference evidence="10" key="2">
    <citation type="submission" date="2022-08" db="UniProtKB">
        <authorList>
            <consortium name="EnsemblMetazoa"/>
        </authorList>
    </citation>
    <scope>IDENTIFICATION</scope>
    <source>
        <strain evidence="10">STECLA/ALBI9_A</strain>
    </source>
</reference>
<dbReference type="Proteomes" id="UP000069272">
    <property type="component" value="Chromosome 3L"/>
</dbReference>
<keyword evidence="5" id="KW-0552">Olfaction</keyword>
<dbReference type="STRING" id="7167.A0A182FCA0"/>
<dbReference type="VEuPathDB" id="VectorBase:AALB004134"/>
<dbReference type="PANTHER" id="PTHR21137">
    <property type="entry name" value="ODORANT RECEPTOR"/>
    <property type="match status" value="1"/>
</dbReference>
<keyword evidence="4" id="KW-0812">Transmembrane</keyword>
<name>A0A182FCA0_ANOAL</name>
<keyword evidence="3" id="KW-0716">Sensory transduction</keyword>
<evidence type="ECO:0000256" key="8">
    <source>
        <dbReference type="ARBA" id="ARBA00023170"/>
    </source>
</evidence>
<dbReference type="GO" id="GO:0004984">
    <property type="term" value="F:olfactory receptor activity"/>
    <property type="evidence" value="ECO:0007669"/>
    <property type="project" value="InterPro"/>
</dbReference>
<dbReference type="GeneID" id="118467477"/>
<dbReference type="Pfam" id="PF02949">
    <property type="entry name" value="7tm_6"/>
    <property type="match status" value="1"/>
</dbReference>
<protein>
    <submittedName>
        <fullName evidence="10">Uncharacterized protein</fullName>
    </submittedName>
</protein>
<dbReference type="GO" id="GO:0005886">
    <property type="term" value="C:plasma membrane"/>
    <property type="evidence" value="ECO:0007669"/>
    <property type="project" value="UniProtKB-SubCell"/>
</dbReference>
<keyword evidence="2" id="KW-1003">Cell membrane</keyword>
<evidence type="ECO:0000256" key="4">
    <source>
        <dbReference type="ARBA" id="ARBA00022692"/>
    </source>
</evidence>
<dbReference type="RefSeq" id="XP_035793911.1">
    <property type="nucleotide sequence ID" value="XM_035938018.1"/>
</dbReference>
<keyword evidence="9" id="KW-0807">Transducer</keyword>
<reference evidence="10 11" key="1">
    <citation type="journal article" date="2017" name="G3 (Bethesda)">
        <title>The Physical Genome Mapping of Anopheles albimanus Corrected Scaffold Misassemblies and Identified Interarm Rearrangements in Genus Anopheles.</title>
        <authorList>
            <person name="Artemov G.N."/>
            <person name="Peery A.N."/>
            <person name="Jiang X."/>
            <person name="Tu Z."/>
            <person name="Stegniy V.N."/>
            <person name="Sharakhova M.V."/>
            <person name="Sharakhov I.V."/>
        </authorList>
    </citation>
    <scope>NUCLEOTIDE SEQUENCE [LARGE SCALE GENOMIC DNA]</scope>
    <source>
        <strain evidence="10 11">ALBI9_A</strain>
    </source>
</reference>
<evidence type="ECO:0000256" key="1">
    <source>
        <dbReference type="ARBA" id="ARBA00004651"/>
    </source>
</evidence>
<evidence type="ECO:0000256" key="5">
    <source>
        <dbReference type="ARBA" id="ARBA00022725"/>
    </source>
</evidence>
<keyword evidence="8" id="KW-0675">Receptor</keyword>
<organism evidence="10 11">
    <name type="scientific">Anopheles albimanus</name>
    <name type="common">New world malaria mosquito</name>
    <dbReference type="NCBI Taxonomy" id="7167"/>
    <lineage>
        <taxon>Eukaryota</taxon>
        <taxon>Metazoa</taxon>
        <taxon>Ecdysozoa</taxon>
        <taxon>Arthropoda</taxon>
        <taxon>Hexapoda</taxon>
        <taxon>Insecta</taxon>
        <taxon>Pterygota</taxon>
        <taxon>Neoptera</taxon>
        <taxon>Endopterygota</taxon>
        <taxon>Diptera</taxon>
        <taxon>Nematocera</taxon>
        <taxon>Culicoidea</taxon>
        <taxon>Culicidae</taxon>
        <taxon>Anophelinae</taxon>
        <taxon>Anopheles</taxon>
    </lineage>
</organism>
<dbReference type="GO" id="GO:0005549">
    <property type="term" value="F:odorant binding"/>
    <property type="evidence" value="ECO:0007669"/>
    <property type="project" value="InterPro"/>
</dbReference>
<keyword evidence="11" id="KW-1185">Reference proteome</keyword>
<dbReference type="EnsemblMetazoa" id="AALB004134-RA">
    <property type="protein sequence ID" value="AALB004134-PA"/>
    <property type="gene ID" value="AALB004134"/>
</dbReference>
<evidence type="ECO:0000256" key="2">
    <source>
        <dbReference type="ARBA" id="ARBA00022475"/>
    </source>
</evidence>
<dbReference type="PANTHER" id="PTHR21137:SF35">
    <property type="entry name" value="ODORANT RECEPTOR 19A-RELATED"/>
    <property type="match status" value="1"/>
</dbReference>
<evidence type="ECO:0000313" key="11">
    <source>
        <dbReference type="Proteomes" id="UP000069272"/>
    </source>
</evidence>
<evidence type="ECO:0000256" key="3">
    <source>
        <dbReference type="ARBA" id="ARBA00022606"/>
    </source>
</evidence>
<evidence type="ECO:0000256" key="9">
    <source>
        <dbReference type="ARBA" id="ARBA00023224"/>
    </source>
</evidence>
<evidence type="ECO:0000256" key="6">
    <source>
        <dbReference type="ARBA" id="ARBA00022989"/>
    </source>
</evidence>
<dbReference type="AlphaFoldDB" id="A0A182FCA0"/>
<accession>A0A182FCA0</accession>
<evidence type="ECO:0000256" key="7">
    <source>
        <dbReference type="ARBA" id="ARBA00023136"/>
    </source>
</evidence>
<evidence type="ECO:0000313" key="10">
    <source>
        <dbReference type="EnsemblMetazoa" id="AALB004134-PA"/>
    </source>
</evidence>
<proteinExistence type="predicted"/>
<dbReference type="VEuPathDB" id="VectorBase:AALB20_035016"/>
<keyword evidence="6" id="KW-1133">Transmembrane helix</keyword>
<sequence length="411" mass="47423">MKKLLKRTAADDFRVMPYNLRWLTVLGIGTSNDRRRYRLAIALALTVVIIILPKPIRISEQHPFESIVRSLAELLFGLLGYLTIIIVASKSEPFRQVIQKLEQALASFRDRDDQCSRLIVKVNGGIYRFSVAYARLNLVYMLLFNLVPPAVNYPYYLHHLLTTTNGTTGNRTVEFMLPLEQDFYGLDIRHNILHYSAFWLISWMACTFTVVILWAKGALFILIRYNTLLYQLVNCMLRELGATAVDGAAESSRLLLAWKQRQLVQTIELHRTAIECTKLLDSILRLVLLIQSVGCLLMWCLMLYYISRNANLNVVNLMVLTLSIVFEMWCFSYLGHQLTEANASIANTAYSSCSWYQEPRVLQKTYQRIMMQATSRQATITAGRFHNVNIVTFAQLVKTSYTYYMIMKEIF</sequence>
<dbReference type="OrthoDB" id="7738722at2759"/>
<keyword evidence="7" id="KW-0472">Membrane</keyword>
<comment type="subcellular location">
    <subcellularLocation>
        <location evidence="1">Cell membrane</location>
        <topology evidence="1">Multi-pass membrane protein</topology>
    </subcellularLocation>
</comment>